<dbReference type="Gene3D" id="3.40.50.150">
    <property type="entry name" value="Vaccinia Virus protein VP39"/>
    <property type="match status" value="1"/>
</dbReference>
<evidence type="ECO:0000313" key="1">
    <source>
        <dbReference type="EMBL" id="SNV69219.1"/>
    </source>
</evidence>
<protein>
    <submittedName>
        <fullName evidence="1">tRNA (Adenine(22)-N(1))-methyltransferase</fullName>
        <ecNumber evidence="1">2.1.1.217</ecNumber>
    </submittedName>
</protein>
<gene>
    <name evidence="1" type="primary">trmK</name>
    <name evidence="1" type="ORF">SAMEA44547418_01271</name>
</gene>
<accession>A0A239ZDI0</accession>
<dbReference type="SUPFAM" id="SSF53335">
    <property type="entry name" value="S-adenosyl-L-methionine-dependent methyltransferases"/>
    <property type="match status" value="1"/>
</dbReference>
<dbReference type="AlphaFoldDB" id="A0A239ZDI0"/>
<dbReference type="InterPro" id="IPR029063">
    <property type="entry name" value="SAM-dependent_MTases_sf"/>
</dbReference>
<keyword evidence="1" id="KW-0808">Transferase</keyword>
<dbReference type="KEGG" id="vrm:44547418_01271"/>
<dbReference type="Pfam" id="PF12847">
    <property type="entry name" value="Methyltransf_18"/>
    <property type="match status" value="1"/>
</dbReference>
<evidence type="ECO:0000313" key="2">
    <source>
        <dbReference type="Proteomes" id="UP000214973"/>
    </source>
</evidence>
<dbReference type="Proteomes" id="UP000214973">
    <property type="component" value="Chromosome 1"/>
</dbReference>
<sequence>MEPRPMMDRLEAVFSIVPKARAIADIGTDHGYLAVELINRNRADFVIAGDVHKGPLASARAYVESCNLQGRIDCRLGDGLKVTKRGELTGAICCGMGGFLIRDIVDAGPEPLEFYVLQPQNGQKELRQYMVQKGYIIVLEVIVEDNGKLYTAFLAVRDDCVESYTGIAEYPDVYAELSEDSLLWSIGALLEQERPPLWNTYIEYLIYQRQCALNGMTDALSHTDKYKELAGEIAYLRTLL</sequence>
<dbReference type="RefSeq" id="WP_095066193.1">
    <property type="nucleotide sequence ID" value="NZ_LT906470.1"/>
</dbReference>
<dbReference type="EMBL" id="LT906470">
    <property type="protein sequence ID" value="SNV69219.1"/>
    <property type="molecule type" value="Genomic_DNA"/>
</dbReference>
<keyword evidence="1" id="KW-0489">Methyltransferase</keyword>
<keyword evidence="2" id="KW-1185">Reference proteome</keyword>
<proteinExistence type="predicted"/>
<dbReference type="PANTHER" id="PTHR38451">
    <property type="entry name" value="TRNA (ADENINE(22)-N(1))-METHYLTRANSFERASE"/>
    <property type="match status" value="1"/>
</dbReference>
<dbReference type="GO" id="GO:0160105">
    <property type="term" value="F:tRNA (adenine(22)-N1)-methyltransferase activity"/>
    <property type="evidence" value="ECO:0007669"/>
    <property type="project" value="UniProtKB-EC"/>
</dbReference>
<organism evidence="1 2">
    <name type="scientific">Veillonella rodentium</name>
    <dbReference type="NCBI Taxonomy" id="248315"/>
    <lineage>
        <taxon>Bacteria</taxon>
        <taxon>Bacillati</taxon>
        <taxon>Bacillota</taxon>
        <taxon>Negativicutes</taxon>
        <taxon>Veillonellales</taxon>
        <taxon>Veillonellaceae</taxon>
        <taxon>Veillonella</taxon>
    </lineage>
</organism>
<dbReference type="EC" id="2.1.1.217" evidence="1"/>
<dbReference type="PIRSF" id="PIRSF018637">
    <property type="entry name" value="TrmK"/>
    <property type="match status" value="1"/>
</dbReference>
<dbReference type="PANTHER" id="PTHR38451:SF1">
    <property type="entry name" value="TRNA (ADENINE(22)-N(1))-METHYLTRANSFERASE"/>
    <property type="match status" value="1"/>
</dbReference>
<dbReference type="GO" id="GO:0032259">
    <property type="term" value="P:methylation"/>
    <property type="evidence" value="ECO:0007669"/>
    <property type="project" value="UniProtKB-KW"/>
</dbReference>
<name>A0A239ZDI0_9FIRM</name>
<dbReference type="InterPro" id="IPR006901">
    <property type="entry name" value="TrmK"/>
</dbReference>
<reference evidence="1 2" key="1">
    <citation type="submission" date="2017-06" db="EMBL/GenBank/DDBJ databases">
        <authorList>
            <consortium name="Pathogen Informatics"/>
        </authorList>
    </citation>
    <scope>NUCLEOTIDE SEQUENCE [LARGE SCALE GENOMIC DNA]</scope>
    <source>
        <strain evidence="1 2">NCTC12018</strain>
    </source>
</reference>